<keyword evidence="2" id="KW-0732">Signal</keyword>
<feature type="region of interest" description="Disordered" evidence="1">
    <location>
        <begin position="24"/>
        <end position="45"/>
    </location>
</feature>
<dbReference type="InterPro" id="IPR025401">
    <property type="entry name" value="DUF4374"/>
</dbReference>
<dbReference type="PROSITE" id="PS51257">
    <property type="entry name" value="PROKAR_LIPOPROTEIN"/>
    <property type="match status" value="1"/>
</dbReference>
<gene>
    <name evidence="3" type="ORF">I6I88_03485</name>
</gene>
<name>A0A9Q7E8N5_MYROD</name>
<accession>A0A9Q7E8N5</accession>
<dbReference type="Pfam" id="PF14298">
    <property type="entry name" value="DUF4374"/>
    <property type="match status" value="2"/>
</dbReference>
<evidence type="ECO:0000313" key="4">
    <source>
        <dbReference type="Proteomes" id="UP000596202"/>
    </source>
</evidence>
<protein>
    <submittedName>
        <fullName evidence="3">DUF4374 domain-containing protein</fullName>
    </submittedName>
</protein>
<evidence type="ECO:0000256" key="1">
    <source>
        <dbReference type="SAM" id="MobiDB-lite"/>
    </source>
</evidence>
<feature type="compositionally biased region" description="Acidic residues" evidence="1">
    <location>
        <begin position="34"/>
        <end position="45"/>
    </location>
</feature>
<organism evidence="3 4">
    <name type="scientific">Myroides odoratus</name>
    <name type="common">Flavobacterium odoratum</name>
    <dbReference type="NCBI Taxonomy" id="256"/>
    <lineage>
        <taxon>Bacteria</taxon>
        <taxon>Pseudomonadati</taxon>
        <taxon>Bacteroidota</taxon>
        <taxon>Flavobacteriia</taxon>
        <taxon>Flavobacteriales</taxon>
        <taxon>Flavobacteriaceae</taxon>
        <taxon>Myroides</taxon>
    </lineage>
</organism>
<dbReference type="Proteomes" id="UP000596202">
    <property type="component" value="Chromosome"/>
</dbReference>
<evidence type="ECO:0000313" key="3">
    <source>
        <dbReference type="EMBL" id="QQU00841.1"/>
    </source>
</evidence>
<dbReference type="EMBL" id="CP068108">
    <property type="protein sequence ID" value="QQU00841.1"/>
    <property type="molecule type" value="Genomic_DNA"/>
</dbReference>
<dbReference type="GeneID" id="93526699"/>
<feature type="chain" id="PRO_5040439488" evidence="2">
    <location>
        <begin position="22"/>
        <end position="443"/>
    </location>
</feature>
<reference evidence="3 4" key="1">
    <citation type="submission" date="2021-01" db="EMBL/GenBank/DDBJ databases">
        <title>FDA dAtabase for Regulatory Grade micrObial Sequences (FDA-ARGOS): Supporting development and validation of Infectious Disease Dx tests.</title>
        <authorList>
            <person name="Sproer C."/>
            <person name="Gronow S."/>
            <person name="Severitt S."/>
            <person name="Schroder I."/>
            <person name="Tallon L."/>
            <person name="Sadzewicz L."/>
            <person name="Zhao X."/>
            <person name="Boylan J."/>
            <person name="Ott S."/>
            <person name="Bowen H."/>
            <person name="Vavikolanu K."/>
            <person name="Mehta A."/>
            <person name="Aluvathingal J."/>
            <person name="Nadendla S."/>
            <person name="Lowell S."/>
            <person name="Myers T."/>
            <person name="Yan Y."/>
            <person name="Sichtig H."/>
        </authorList>
    </citation>
    <scope>NUCLEOTIDE SEQUENCE [LARGE SCALE GENOMIC DNA]</scope>
    <source>
        <strain evidence="3 4">FDAARGOS_1131</strain>
    </source>
</reference>
<sequence length="443" mass="48884">MKKRVLSTVVLAFLVSAFTLTSCSSDDNSKPGGGDDDEVIDDGDREPEDLIGTKYILGASASKTNLLLEVDNLKEGSISVRGNGKTALGKNIYMFKDLRAYVFEYRKGDPSGMQSWMLNKDLRIQENTLVDLPNREEFIQPFGRFMISTTGGIELENGKKGQAFNFINGVTGAIEFTSFVNVENIAEQGEYANFAGLEDIGNDRFVMAIEPFKITANSDQDNTSNFRDRAWLAIFKLDMSQAPENRVVLEDVVKDDRMSFAVARYRSSRVSTIGKGASGDIYVFSPSAMISQEKGAFSTKPSAVLKFDKNTLKFDSSYYFDLEAKSGGHKVYKVYAVGKDQFILNMFANTDQSWNMAPANKLALFNAKTGQFQWINGLEDPALIAEIGTPYVEGDEIFVPITAAAKSYVYLLNRTTATFTKGLEIKDLGDGTVGNVVKIASYK</sequence>
<dbReference type="AlphaFoldDB" id="A0A9Q7E8N5"/>
<evidence type="ECO:0000256" key="2">
    <source>
        <dbReference type="SAM" id="SignalP"/>
    </source>
</evidence>
<feature type="signal peptide" evidence="2">
    <location>
        <begin position="1"/>
        <end position="21"/>
    </location>
</feature>
<proteinExistence type="predicted"/>
<dbReference type="OrthoDB" id="738440at2"/>
<dbReference type="RefSeq" id="WP_002990681.1">
    <property type="nucleotide sequence ID" value="NZ_CP068108.1"/>
</dbReference>